<evidence type="ECO:0000259" key="3">
    <source>
        <dbReference type="Pfam" id="PF03033"/>
    </source>
</evidence>
<dbReference type="STRING" id="2004952.A0A2C5ZL78"/>
<feature type="compositionally biased region" description="Low complexity" evidence="2">
    <location>
        <begin position="73"/>
        <end position="95"/>
    </location>
</feature>
<sequence>MFWSKSKQPQPGTENTDQTPSVAAEEQPAEQHAAPNAAGQESGVSGPDGEQSGAVPEAVAEEVVDRSPRRGSHGSSHSSSSSCSSSCSTCTSSTGDSQYADRGNERRHQWLGNKDEYSGSRMDGRLRIRNRDVRHSCCATCAISKTMGHPVKDFKKRDEESANEEPALDAQAQSTSDINNKREPAIPNLNVAVMFIGSRSELKPFIQLGKLLHRTYGHRVRIATHPAFQDMIGKESGLEFFSVGGEPSELLEFMVNNPGAVSKLKHTKFGKVGKRHHVTAGMFEGFWRSCTEASDGRILEEEEELKPFIADCIISNPASYAHIHCAEALGVPLQIISTSPSTPTHLFSHPRAVLQKPHKRRSSEKQSYANFMSYPMVERKIWQGLGCTINRFRASTLYLDRVSSLWASGAAYRLRVPHTYLWSAGLVPKPADWREEIDISGFVFPETTIADFSPSDLLNGFLAAGETPIYIGFGSIVVGDGGRMTDMIFEAVKNAGVRALVSKNWEGLGDLEVPDHIHIIEDVPLDWIFARVKACVIPGDATTTALALKHGVPAMVIPFFEDQHFWGDMVSRSGAGPQPVAYRKLDSDRLTEGIMFSLTAEVTEAATRIGNLISRDGDGSVKAAKSVQSHMSLYGHRSTRCCIFPDELAVWQVKGSRGNLKLSPLAAEMLSVNGYLGYQDLRLVRQMEWNDHRGSGDPVSGAVSSVGATIGGVTHGACGRGRAKRKHVKKRSHKKMSEKKKSKNKGRQQQRRRRVSRDGAESTTSEDRTTASISTAEEVRRTYSSSTAERRRRRRSTAAAARDRPTAAETAAEEVRRTASTVTTEERDRPTTATSSAAGPDLPPRKDRTAHSAATPSRGKRTAWIIAKSPADFAYSSAQGLHNIPVLYGDRMVRKHARITGIRSGLAVSGREFGFGFYDGFTGLVTQPWYGAKTDGGFGFFKGLGKGLGGLIVKPISAVLSPIGYTMHGLTRQAERRCSPRDTLRYKRIAEGARRLEALSADERVLLQERVVKEWAIMKELQGELAKAVKQRGKLDVRKLDMSVLFADAQVASQSTRLFREGKTIEQVIASAREFEVSPLSRSTSS</sequence>
<dbReference type="GO" id="GO:0005975">
    <property type="term" value="P:carbohydrate metabolic process"/>
    <property type="evidence" value="ECO:0007669"/>
    <property type="project" value="InterPro"/>
</dbReference>
<dbReference type="Proteomes" id="UP000226431">
    <property type="component" value="Unassembled WGS sequence"/>
</dbReference>
<dbReference type="SUPFAM" id="SSF53756">
    <property type="entry name" value="UDP-Glycosyltransferase/glycogen phosphorylase"/>
    <property type="match status" value="1"/>
</dbReference>
<dbReference type="Pfam" id="PF06722">
    <property type="entry name" value="EryCIII-like_C"/>
    <property type="match status" value="1"/>
</dbReference>
<accession>A0A2C5ZL78</accession>
<dbReference type="GO" id="GO:0016906">
    <property type="term" value="F:sterol 3-beta-glucosyltransferase activity"/>
    <property type="evidence" value="ECO:0007669"/>
    <property type="project" value="UniProtKB-ARBA"/>
</dbReference>
<dbReference type="AlphaFoldDB" id="A0A2C5ZL78"/>
<dbReference type="OrthoDB" id="5835829at2759"/>
<dbReference type="CDD" id="cd03784">
    <property type="entry name" value="GT1_Gtf-like"/>
    <property type="match status" value="1"/>
</dbReference>
<feature type="compositionally biased region" description="Basic residues" evidence="2">
    <location>
        <begin position="721"/>
        <end position="755"/>
    </location>
</feature>
<evidence type="ECO:0000313" key="5">
    <source>
        <dbReference type="EMBL" id="PHH80593.1"/>
    </source>
</evidence>
<comment type="caution">
    <text evidence="5">The sequence shown here is derived from an EMBL/GenBank/DDBJ whole genome shotgun (WGS) entry which is preliminary data.</text>
</comment>
<feature type="domain" description="Erythromycin biosynthesis protein CIII-like C-terminal" evidence="4">
    <location>
        <begin position="512"/>
        <end position="595"/>
    </location>
</feature>
<dbReference type="InterPro" id="IPR002213">
    <property type="entry name" value="UDP_glucos_trans"/>
</dbReference>
<protein>
    <submittedName>
        <fullName evidence="5">Uncharacterized protein</fullName>
    </submittedName>
</protein>
<feature type="compositionally biased region" description="Basic and acidic residues" evidence="2">
    <location>
        <begin position="756"/>
        <end position="769"/>
    </location>
</feature>
<dbReference type="Pfam" id="PF03033">
    <property type="entry name" value="Glyco_transf_28"/>
    <property type="match status" value="1"/>
</dbReference>
<feature type="region of interest" description="Disordered" evidence="2">
    <location>
        <begin position="692"/>
        <end position="861"/>
    </location>
</feature>
<name>A0A2C5ZL78_9HYPO</name>
<feature type="region of interest" description="Disordered" evidence="2">
    <location>
        <begin position="1"/>
        <end position="123"/>
    </location>
</feature>
<dbReference type="PANTHER" id="PTHR48050">
    <property type="entry name" value="STEROL 3-BETA-GLUCOSYLTRANSFERASE"/>
    <property type="match status" value="1"/>
</dbReference>
<reference evidence="5 6" key="1">
    <citation type="submission" date="2017-06" db="EMBL/GenBank/DDBJ databases">
        <title>Ant-infecting Ophiocordyceps genomes reveal a high diversity of potential behavioral manipulation genes and a possible major role for enterotoxins.</title>
        <authorList>
            <person name="De Bekker C."/>
            <person name="Evans H.C."/>
            <person name="Brachmann A."/>
            <person name="Hughes D.P."/>
        </authorList>
    </citation>
    <scope>NUCLEOTIDE SEQUENCE [LARGE SCALE GENOMIC DNA]</scope>
    <source>
        <strain evidence="5 6">Map16</strain>
    </source>
</reference>
<dbReference type="Gene3D" id="3.40.50.2000">
    <property type="entry name" value="Glycogen Phosphorylase B"/>
    <property type="match status" value="2"/>
</dbReference>
<dbReference type="InterPro" id="IPR010610">
    <property type="entry name" value="EryCIII-like_C"/>
</dbReference>
<keyword evidence="1" id="KW-0808">Transferase</keyword>
<evidence type="ECO:0000256" key="2">
    <source>
        <dbReference type="SAM" id="MobiDB-lite"/>
    </source>
</evidence>
<dbReference type="InterPro" id="IPR050426">
    <property type="entry name" value="Glycosyltransferase_28"/>
</dbReference>
<organism evidence="5 6">
    <name type="scientific">Ophiocordyceps camponoti-rufipedis</name>
    <dbReference type="NCBI Taxonomy" id="2004952"/>
    <lineage>
        <taxon>Eukaryota</taxon>
        <taxon>Fungi</taxon>
        <taxon>Dikarya</taxon>
        <taxon>Ascomycota</taxon>
        <taxon>Pezizomycotina</taxon>
        <taxon>Sordariomycetes</taxon>
        <taxon>Hypocreomycetidae</taxon>
        <taxon>Hypocreales</taxon>
        <taxon>Ophiocordycipitaceae</taxon>
        <taxon>Ophiocordyceps</taxon>
    </lineage>
</organism>
<dbReference type="InterPro" id="IPR004276">
    <property type="entry name" value="GlycoTrans_28_N"/>
</dbReference>
<evidence type="ECO:0000313" key="6">
    <source>
        <dbReference type="Proteomes" id="UP000226431"/>
    </source>
</evidence>
<gene>
    <name evidence="5" type="ORF">CDD80_852</name>
</gene>
<feature type="region of interest" description="Disordered" evidence="2">
    <location>
        <begin position="152"/>
        <end position="182"/>
    </location>
</feature>
<evidence type="ECO:0000259" key="4">
    <source>
        <dbReference type="Pfam" id="PF06722"/>
    </source>
</evidence>
<proteinExistence type="predicted"/>
<keyword evidence="6" id="KW-1185">Reference proteome</keyword>
<feature type="compositionally biased region" description="Basic and acidic residues" evidence="2">
    <location>
        <begin position="102"/>
        <end position="123"/>
    </location>
</feature>
<evidence type="ECO:0000256" key="1">
    <source>
        <dbReference type="ARBA" id="ARBA00022679"/>
    </source>
</evidence>
<feature type="compositionally biased region" description="Low complexity" evidence="2">
    <location>
        <begin position="23"/>
        <end position="38"/>
    </location>
</feature>
<dbReference type="PANTHER" id="PTHR48050:SF5">
    <property type="entry name" value="UDP-GLUCOSE,STEROL TRANSFERASE"/>
    <property type="match status" value="1"/>
</dbReference>
<feature type="domain" description="Glycosyltransferase family 28 N-terminal" evidence="3">
    <location>
        <begin position="191"/>
        <end position="346"/>
    </location>
</feature>
<dbReference type="EMBL" id="NJES01000013">
    <property type="protein sequence ID" value="PHH80593.1"/>
    <property type="molecule type" value="Genomic_DNA"/>
</dbReference>
<feature type="compositionally biased region" description="Polar residues" evidence="2">
    <location>
        <begin position="1"/>
        <end position="21"/>
    </location>
</feature>
<dbReference type="FunFam" id="3.40.50.2000:FF:000009">
    <property type="entry name" value="Sterol 3-beta-glucosyltransferase UGT80A2"/>
    <property type="match status" value="1"/>
</dbReference>